<dbReference type="RefSeq" id="XP_032816938.1">
    <property type="nucleotide sequence ID" value="XM_032961047.1"/>
</dbReference>
<dbReference type="InterPro" id="IPR036612">
    <property type="entry name" value="KH_dom_type_1_sf"/>
</dbReference>
<dbReference type="GO" id="GO:0034475">
    <property type="term" value="P:U4 snRNA 3'-end processing"/>
    <property type="evidence" value="ECO:0007669"/>
    <property type="project" value="TreeGrafter"/>
</dbReference>
<dbReference type="Gene3D" id="3.30.1370.10">
    <property type="entry name" value="K Homology domain, type 1"/>
    <property type="match status" value="1"/>
</dbReference>
<dbReference type="InterPro" id="IPR026699">
    <property type="entry name" value="Exosome_RNA_bind1/RRP40/RRP4"/>
</dbReference>
<dbReference type="PANTHER" id="PTHR21321">
    <property type="entry name" value="PNAS-3 RELATED"/>
    <property type="match status" value="1"/>
</dbReference>
<evidence type="ECO:0000256" key="2">
    <source>
        <dbReference type="ARBA" id="ARBA00004604"/>
    </source>
</evidence>
<evidence type="ECO:0000256" key="6">
    <source>
        <dbReference type="ARBA" id="ARBA00022835"/>
    </source>
</evidence>
<comment type="similarity">
    <text evidence="3">Belongs to the RRP40 family.</text>
</comment>
<dbReference type="SUPFAM" id="SSF50249">
    <property type="entry name" value="Nucleic acid-binding proteins"/>
    <property type="match status" value="1"/>
</dbReference>
<dbReference type="InterPro" id="IPR048541">
    <property type="entry name" value="RRP40_N"/>
</dbReference>
<dbReference type="Proteomes" id="UP001318040">
    <property type="component" value="Chromosome 1"/>
</dbReference>
<dbReference type="InterPro" id="IPR004088">
    <property type="entry name" value="KH_dom_type_1"/>
</dbReference>
<dbReference type="FunFam" id="3.30.1370.10:FF:000038">
    <property type="entry name" value="exosome complex component RRP40"/>
    <property type="match status" value="1"/>
</dbReference>
<dbReference type="PANTHER" id="PTHR21321:SF1">
    <property type="entry name" value="EXOSOME COMPLEX COMPONENT RRP40"/>
    <property type="match status" value="1"/>
</dbReference>
<dbReference type="GO" id="GO:0071034">
    <property type="term" value="P:CUT catabolic process"/>
    <property type="evidence" value="ECO:0007669"/>
    <property type="project" value="TreeGrafter"/>
</dbReference>
<dbReference type="InterPro" id="IPR012340">
    <property type="entry name" value="NA-bd_OB-fold"/>
</dbReference>
<dbReference type="AlphaFoldDB" id="A0AAJ7X1V1"/>
<dbReference type="GO" id="GO:0071035">
    <property type="term" value="P:nuclear polyadenylation-dependent rRNA catabolic process"/>
    <property type="evidence" value="ECO:0007669"/>
    <property type="project" value="TreeGrafter"/>
</dbReference>
<accession>A0AAJ7X1V1</accession>
<evidence type="ECO:0000256" key="3">
    <source>
        <dbReference type="ARBA" id="ARBA00007841"/>
    </source>
</evidence>
<gene>
    <name evidence="14" type="primary">EXOSC3</name>
</gene>
<dbReference type="GO" id="GO:0005730">
    <property type="term" value="C:nucleolus"/>
    <property type="evidence" value="ECO:0007669"/>
    <property type="project" value="UniProtKB-SubCell"/>
</dbReference>
<keyword evidence="8" id="KW-0539">Nucleus</keyword>
<organism evidence="13 14">
    <name type="scientific">Petromyzon marinus</name>
    <name type="common">Sea lamprey</name>
    <dbReference type="NCBI Taxonomy" id="7757"/>
    <lineage>
        <taxon>Eukaryota</taxon>
        <taxon>Metazoa</taxon>
        <taxon>Chordata</taxon>
        <taxon>Craniata</taxon>
        <taxon>Vertebrata</taxon>
        <taxon>Cyclostomata</taxon>
        <taxon>Hyperoartia</taxon>
        <taxon>Petromyzontiformes</taxon>
        <taxon>Petromyzontidae</taxon>
        <taxon>Petromyzon</taxon>
    </lineage>
</organism>
<name>A0AAJ7X1V1_PETMA</name>
<protein>
    <recommendedName>
        <fullName evidence="10">Exosome complex component RRP40</fullName>
    </recommendedName>
    <alternativeName>
        <fullName evidence="9">Ribosomal RNA-processing protein 40</fullName>
    </alternativeName>
</protein>
<dbReference type="GO" id="GO:0071051">
    <property type="term" value="P:poly(A)-dependent snoRNA 3'-end processing"/>
    <property type="evidence" value="ECO:0007669"/>
    <property type="project" value="TreeGrafter"/>
</dbReference>
<dbReference type="GO" id="GO:0003723">
    <property type="term" value="F:RNA binding"/>
    <property type="evidence" value="ECO:0007669"/>
    <property type="project" value="UniProtKB-KW"/>
</dbReference>
<keyword evidence="13" id="KW-1185">Reference proteome</keyword>
<comment type="subcellular location">
    <subcellularLocation>
        <location evidence="1">Cytoplasm</location>
    </subcellularLocation>
    <subcellularLocation>
        <location evidence="2">Nucleus</location>
        <location evidence="2">Nucleolus</location>
    </subcellularLocation>
</comment>
<evidence type="ECO:0000259" key="11">
    <source>
        <dbReference type="Pfam" id="PF15985"/>
    </source>
</evidence>
<dbReference type="InterPro" id="IPR049469">
    <property type="entry name" value="RRP40_KH-I"/>
</dbReference>
<feature type="domain" description="Exosome complex component RRP40 N-terminal" evidence="12">
    <location>
        <begin position="10"/>
        <end position="72"/>
    </location>
</feature>
<dbReference type="SUPFAM" id="SSF110324">
    <property type="entry name" value="Ribosomal L27 protein-like"/>
    <property type="match status" value="1"/>
</dbReference>
<dbReference type="FunFam" id="2.40.50.140:FF:000112">
    <property type="entry name" value="Exosome complex component RRP40"/>
    <property type="match status" value="1"/>
</dbReference>
<evidence type="ECO:0000256" key="5">
    <source>
        <dbReference type="ARBA" id="ARBA00022552"/>
    </source>
</evidence>
<dbReference type="GO" id="GO:0000176">
    <property type="term" value="C:nuclear exosome (RNase complex)"/>
    <property type="evidence" value="ECO:0007669"/>
    <property type="project" value="TreeGrafter"/>
</dbReference>
<dbReference type="Pfam" id="PF21261">
    <property type="entry name" value="RRP40_N_mamm"/>
    <property type="match status" value="1"/>
</dbReference>
<dbReference type="Gene3D" id="2.40.50.100">
    <property type="match status" value="1"/>
</dbReference>
<dbReference type="GO" id="GO:0000177">
    <property type="term" value="C:cytoplasmic exosome (RNase complex)"/>
    <property type="evidence" value="ECO:0007669"/>
    <property type="project" value="TreeGrafter"/>
</dbReference>
<dbReference type="GO" id="GO:0071038">
    <property type="term" value="P:TRAMP-dependent tRNA surveillance pathway"/>
    <property type="evidence" value="ECO:0007669"/>
    <property type="project" value="TreeGrafter"/>
</dbReference>
<evidence type="ECO:0000256" key="8">
    <source>
        <dbReference type="ARBA" id="ARBA00023242"/>
    </source>
</evidence>
<dbReference type="Pfam" id="PF15985">
    <property type="entry name" value="KH_6"/>
    <property type="match status" value="1"/>
</dbReference>
<evidence type="ECO:0000256" key="9">
    <source>
        <dbReference type="ARBA" id="ARBA00030615"/>
    </source>
</evidence>
<dbReference type="CTD" id="51010"/>
<dbReference type="CDD" id="cd22526">
    <property type="entry name" value="KH-I_Rrp40"/>
    <property type="match status" value="1"/>
</dbReference>
<dbReference type="Pfam" id="PF21262">
    <property type="entry name" value="RRP40_S1"/>
    <property type="match status" value="1"/>
</dbReference>
<keyword evidence="4" id="KW-0963">Cytoplasm</keyword>
<dbReference type="GeneID" id="116946124"/>
<feature type="domain" description="K Homology" evidence="11">
    <location>
        <begin position="171"/>
        <end position="218"/>
    </location>
</feature>
<dbReference type="GO" id="GO:0010468">
    <property type="term" value="P:regulation of gene expression"/>
    <property type="evidence" value="ECO:0007669"/>
    <property type="project" value="UniProtKB-ARBA"/>
</dbReference>
<dbReference type="GO" id="GO:0000467">
    <property type="term" value="P:exonucleolytic trimming to generate mature 3'-end of 5.8S rRNA from tricistronic rRNA transcript (SSU-rRNA, 5.8S rRNA, LSU-rRNA)"/>
    <property type="evidence" value="ECO:0007669"/>
    <property type="project" value="TreeGrafter"/>
</dbReference>
<proteinExistence type="inferred from homology"/>
<sequence>MAPRHRALRVVMAGDEVVVAAVSPPQPQQQDVGLAATAASPAGRVVLGPGLRREGEVVLACRCGVLRHREPHTYWVESHQKRYVPVKGETVIGVVTARAGDVFKVDVGGSEQASLSFLAFEGATKRNRPNVQVADLVFGRLLVANKDMEPELVCMDSGGRASGMGVLGPGGFLLHCSLGLARRLLQPDCEILRRLGAAFPMEIVAGMNGRVWVKARTVRNTLLVASLLDSSEFMSPRQLQAALARIPEDLAVAR</sequence>
<keyword evidence="7" id="KW-0694">RNA-binding</keyword>
<reference evidence="14" key="1">
    <citation type="submission" date="2025-08" db="UniProtKB">
        <authorList>
            <consortium name="RefSeq"/>
        </authorList>
    </citation>
    <scope>IDENTIFICATION</scope>
    <source>
        <tissue evidence="14">Sperm</tissue>
    </source>
</reference>
<evidence type="ECO:0000256" key="7">
    <source>
        <dbReference type="ARBA" id="ARBA00022884"/>
    </source>
</evidence>
<evidence type="ECO:0000313" key="14">
    <source>
        <dbReference type="RefSeq" id="XP_032816938.1"/>
    </source>
</evidence>
<dbReference type="InterPro" id="IPR037319">
    <property type="entry name" value="Rrp40_S1"/>
</dbReference>
<evidence type="ECO:0000256" key="1">
    <source>
        <dbReference type="ARBA" id="ARBA00004496"/>
    </source>
</evidence>
<keyword evidence="5" id="KW-0698">rRNA processing</keyword>
<dbReference type="CDD" id="cd05790">
    <property type="entry name" value="S1_Rrp40"/>
    <property type="match status" value="1"/>
</dbReference>
<evidence type="ECO:0000256" key="4">
    <source>
        <dbReference type="ARBA" id="ARBA00022490"/>
    </source>
</evidence>
<dbReference type="SUPFAM" id="SSF54791">
    <property type="entry name" value="Eukaryotic type KH-domain (KH-domain type I)"/>
    <property type="match status" value="1"/>
</dbReference>
<evidence type="ECO:0000259" key="12">
    <source>
        <dbReference type="Pfam" id="PF21261"/>
    </source>
</evidence>
<evidence type="ECO:0000256" key="10">
    <source>
        <dbReference type="ARBA" id="ARBA00069899"/>
    </source>
</evidence>
<evidence type="ECO:0000313" key="13">
    <source>
        <dbReference type="Proteomes" id="UP001318040"/>
    </source>
</evidence>
<dbReference type="Gene3D" id="2.40.50.140">
    <property type="entry name" value="Nucleic acid-binding proteins"/>
    <property type="match status" value="1"/>
</dbReference>
<keyword evidence="6" id="KW-0271">Exosome</keyword>
<dbReference type="KEGG" id="pmrn:116946124"/>